<organism evidence="2 3">
    <name type="scientific">Pyricularia grisea</name>
    <name type="common">Crabgrass-specific blast fungus</name>
    <name type="synonym">Magnaporthe grisea</name>
    <dbReference type="NCBI Taxonomy" id="148305"/>
    <lineage>
        <taxon>Eukaryota</taxon>
        <taxon>Fungi</taxon>
        <taxon>Dikarya</taxon>
        <taxon>Ascomycota</taxon>
        <taxon>Pezizomycotina</taxon>
        <taxon>Sordariomycetes</taxon>
        <taxon>Sordariomycetidae</taxon>
        <taxon>Magnaporthales</taxon>
        <taxon>Pyriculariaceae</taxon>
        <taxon>Pyricularia</taxon>
    </lineage>
</organism>
<proteinExistence type="predicted"/>
<evidence type="ECO:0000256" key="1">
    <source>
        <dbReference type="SAM" id="MobiDB-lite"/>
    </source>
</evidence>
<protein>
    <submittedName>
        <fullName evidence="2">Uncharacterized protein</fullName>
    </submittedName>
</protein>
<dbReference type="Proteomes" id="UP001059893">
    <property type="component" value="Unassembled WGS sequence"/>
</dbReference>
<evidence type="ECO:0000313" key="2">
    <source>
        <dbReference type="EMBL" id="KAI6301506.1"/>
    </source>
</evidence>
<accession>A0ABQ8NSI5</accession>
<keyword evidence="3" id="KW-1185">Reference proteome</keyword>
<feature type="compositionally biased region" description="Pro residues" evidence="1">
    <location>
        <begin position="18"/>
        <end position="28"/>
    </location>
</feature>
<evidence type="ECO:0000313" key="3">
    <source>
        <dbReference type="Proteomes" id="UP001059893"/>
    </source>
</evidence>
<feature type="region of interest" description="Disordered" evidence="1">
    <location>
        <begin position="1"/>
        <end position="41"/>
    </location>
</feature>
<dbReference type="EMBL" id="JABSND010000037">
    <property type="protein sequence ID" value="KAI6301506.1"/>
    <property type="molecule type" value="Genomic_DNA"/>
</dbReference>
<sequence length="106" mass="11493">MPTSTQPPTAARNTQTSTPPPYPTPAPIIDPRQLKKRHHTGSEACGYRTDAQFRPFACGSGLTCTNSNNVRACCTDCDHSTFATECRDRHPHALRRVLGGLAILAC</sequence>
<reference evidence="2" key="1">
    <citation type="submission" date="2021-01" db="EMBL/GenBank/DDBJ databases">
        <title>Deciphering the adaptive evolutionary patterns associated with biogeogrpahic diversity in the finger millet blast pathogen Magnaporthe oryzae in Eastern Africa.</title>
        <authorList>
            <person name="Onyema G."/>
            <person name="Shittu T.A."/>
            <person name="Dodsworth S."/>
            <person name="Devilliers S."/>
            <person name="Muthumeenakshi S."/>
            <person name="Sreenivasaprasad S."/>
        </authorList>
    </citation>
    <scope>NUCLEOTIDE SEQUENCE</scope>
    <source>
        <strain evidence="2">D15/s37</strain>
    </source>
</reference>
<feature type="compositionally biased region" description="Polar residues" evidence="1">
    <location>
        <begin position="1"/>
        <end position="13"/>
    </location>
</feature>
<gene>
    <name evidence="2" type="ORF">MCOR33_003032</name>
</gene>
<comment type="caution">
    <text evidence="2">The sequence shown here is derived from an EMBL/GenBank/DDBJ whole genome shotgun (WGS) entry which is preliminary data.</text>
</comment>
<name>A0ABQ8NSI5_PYRGI</name>